<name>A0AA48I112_9TREE</name>
<feature type="transmembrane region" description="Helical" evidence="11">
    <location>
        <begin position="173"/>
        <end position="190"/>
    </location>
</feature>
<proteinExistence type="inferred from homology"/>
<evidence type="ECO:0000256" key="7">
    <source>
        <dbReference type="ARBA" id="ARBA00022989"/>
    </source>
</evidence>
<evidence type="ECO:0000256" key="6">
    <source>
        <dbReference type="ARBA" id="ARBA00022692"/>
    </source>
</evidence>
<dbReference type="Proteomes" id="UP001233271">
    <property type="component" value="Chromosome 1"/>
</dbReference>
<evidence type="ECO:0000256" key="11">
    <source>
        <dbReference type="SAM" id="Phobius"/>
    </source>
</evidence>
<feature type="transmembrane region" description="Helical" evidence="11">
    <location>
        <begin position="285"/>
        <end position="308"/>
    </location>
</feature>
<feature type="region of interest" description="Disordered" evidence="10">
    <location>
        <begin position="1"/>
        <end position="68"/>
    </location>
</feature>
<comment type="subcellular location">
    <subcellularLocation>
        <location evidence="2">Golgi apparatus membrane</location>
        <topology evidence="2">Multi-pass membrane protein</topology>
    </subcellularLocation>
</comment>
<evidence type="ECO:0000313" key="14">
    <source>
        <dbReference type="Proteomes" id="UP001233271"/>
    </source>
</evidence>
<keyword evidence="14" id="KW-1185">Reference proteome</keyword>
<feature type="transmembrane region" description="Helical" evidence="11">
    <location>
        <begin position="196"/>
        <end position="219"/>
    </location>
</feature>
<dbReference type="RefSeq" id="XP_060452713.1">
    <property type="nucleotide sequence ID" value="XM_060597289.1"/>
</dbReference>
<dbReference type="PANTHER" id="PTHR47549:SF2">
    <property type="entry name" value="GOLGI APPARATUS MEMBRANE PROTEIN TVP38"/>
    <property type="match status" value="1"/>
</dbReference>
<feature type="domain" description="VTT" evidence="12">
    <location>
        <begin position="193"/>
        <end position="307"/>
    </location>
</feature>
<feature type="transmembrane region" description="Helical" evidence="11">
    <location>
        <begin position="320"/>
        <end position="341"/>
    </location>
</feature>
<gene>
    <name evidence="13" type="ORF">CcaverHIS019_0101650</name>
</gene>
<dbReference type="KEGG" id="ccac:CcaHIS019_0101650"/>
<keyword evidence="8" id="KW-0333">Golgi apparatus</keyword>
<dbReference type="GeneID" id="85491318"/>
<evidence type="ECO:0000256" key="2">
    <source>
        <dbReference type="ARBA" id="ARBA00004653"/>
    </source>
</evidence>
<dbReference type="InterPro" id="IPR051076">
    <property type="entry name" value="Golgi_membrane_TVP38/TMEM64"/>
</dbReference>
<feature type="region of interest" description="Disordered" evidence="10">
    <location>
        <begin position="81"/>
        <end position="104"/>
    </location>
</feature>
<dbReference type="EMBL" id="AP028212">
    <property type="protein sequence ID" value="BEI87447.1"/>
    <property type="molecule type" value="Genomic_DNA"/>
</dbReference>
<keyword evidence="7 11" id="KW-1133">Transmembrane helix</keyword>
<dbReference type="PANTHER" id="PTHR47549">
    <property type="entry name" value="GOLGI APPARATUS MEMBRANE PROTEIN TVP38-RELATED"/>
    <property type="match status" value="1"/>
</dbReference>
<comment type="similarity">
    <text evidence="3">Belongs to the TVP38/TMEM64 family.</text>
</comment>
<evidence type="ECO:0000256" key="1">
    <source>
        <dbReference type="ARBA" id="ARBA00002978"/>
    </source>
</evidence>
<dbReference type="GO" id="GO:0000139">
    <property type="term" value="C:Golgi membrane"/>
    <property type="evidence" value="ECO:0007669"/>
    <property type="project" value="UniProtKB-SubCell"/>
</dbReference>
<dbReference type="AlphaFoldDB" id="A0AA48I112"/>
<accession>A0AA48I112</accession>
<evidence type="ECO:0000256" key="3">
    <source>
        <dbReference type="ARBA" id="ARBA00008640"/>
    </source>
</evidence>
<keyword evidence="9 11" id="KW-0472">Membrane</keyword>
<dbReference type="Pfam" id="PF09335">
    <property type="entry name" value="VTT_dom"/>
    <property type="match status" value="1"/>
</dbReference>
<evidence type="ECO:0000256" key="5">
    <source>
        <dbReference type="ARBA" id="ARBA00020673"/>
    </source>
</evidence>
<evidence type="ECO:0000313" key="13">
    <source>
        <dbReference type="EMBL" id="BEI87447.1"/>
    </source>
</evidence>
<evidence type="ECO:0000256" key="10">
    <source>
        <dbReference type="SAM" id="MobiDB-lite"/>
    </source>
</evidence>
<protein>
    <recommendedName>
        <fullName evidence="4">Golgi apparatus membrane protein TVP38</fullName>
    </recommendedName>
    <alternativeName>
        <fullName evidence="5">Golgi apparatus membrane protein tvp38</fullName>
    </alternativeName>
</protein>
<evidence type="ECO:0000259" key="12">
    <source>
        <dbReference type="Pfam" id="PF09335"/>
    </source>
</evidence>
<feature type="region of interest" description="Disordered" evidence="10">
    <location>
        <begin position="451"/>
        <end position="490"/>
    </location>
</feature>
<comment type="function">
    <text evidence="1">Golgi membrane protein involved in vesicular trafficking and spindle migration.</text>
</comment>
<sequence length="523" mass="59112">MTSNAYDYAPHSQPHNDNRHNYNVPSPNPSLLDDRHGTPLSSHSPAGSTVPLRPESAYGGHSRDDPSYPAYAHYEMPAAPIQRTPSQPNDLKHGELPDGWTKEDEEDEKEFLKAGLFRWRDLYAWRFWIRLEWWYWYIILIVCTVLVILMTVYHDQLVKWLTPAAEWMRDLPAGWTIPIAIMFVISFPPLFGHEIVAIICGIVWGLWIGFGIVAAGTLAGEIGNYYAFKYCLRSRAEKYENKNITYHCLSYVMREGGFWIVFMARLSAIPGHLTTAVFATCGMPFWIFLTATVLTLPKQLVTVYLGVLILNKDRSTKSKIISYAVLAVGFLVTIYAAWYIWHHMHKVRVHVWRIRRMQMASRGIALGEVGYARDPDEAEVSTPILSTHPHRSSTKHGGLGVPVGAFDRDRASYVNPYDIRYDREGDMSIYHVDAMTERVHLEEDIADRMRRARSPPPAVPAVPAMPQQYRPQPGFPQAAPSGLTREPSSASFYQPATQPLAIPSAFPVAAPAPAAHEHYGGRI</sequence>
<feature type="transmembrane region" description="Helical" evidence="11">
    <location>
        <begin position="133"/>
        <end position="153"/>
    </location>
</feature>
<organism evidence="13 14">
    <name type="scientific">Cutaneotrichosporon cavernicola</name>
    <dbReference type="NCBI Taxonomy" id="279322"/>
    <lineage>
        <taxon>Eukaryota</taxon>
        <taxon>Fungi</taxon>
        <taxon>Dikarya</taxon>
        <taxon>Basidiomycota</taxon>
        <taxon>Agaricomycotina</taxon>
        <taxon>Tremellomycetes</taxon>
        <taxon>Trichosporonales</taxon>
        <taxon>Trichosporonaceae</taxon>
        <taxon>Cutaneotrichosporon</taxon>
    </lineage>
</organism>
<keyword evidence="6 11" id="KW-0812">Transmembrane</keyword>
<reference evidence="13" key="1">
    <citation type="journal article" date="2023" name="BMC Genomics">
        <title>Chromosome-level genome assemblies of Cutaneotrichosporon spp. (Trichosporonales, Basidiomycota) reveal imbalanced evolution between nucleotide sequences and chromosome synteny.</title>
        <authorList>
            <person name="Kobayashi Y."/>
            <person name="Kayamori A."/>
            <person name="Aoki K."/>
            <person name="Shiwa Y."/>
            <person name="Matsutani M."/>
            <person name="Fujita N."/>
            <person name="Sugita T."/>
            <person name="Iwasaki W."/>
            <person name="Tanaka N."/>
            <person name="Takashima M."/>
        </authorList>
    </citation>
    <scope>NUCLEOTIDE SEQUENCE</scope>
    <source>
        <strain evidence="13">HIS019</strain>
    </source>
</reference>
<feature type="compositionally biased region" description="Basic and acidic residues" evidence="10">
    <location>
        <begin position="90"/>
        <end position="102"/>
    </location>
</feature>
<dbReference type="InterPro" id="IPR032816">
    <property type="entry name" value="VTT_dom"/>
</dbReference>
<evidence type="ECO:0000256" key="8">
    <source>
        <dbReference type="ARBA" id="ARBA00023034"/>
    </source>
</evidence>
<evidence type="ECO:0000256" key="4">
    <source>
        <dbReference type="ARBA" id="ARBA00013533"/>
    </source>
</evidence>
<evidence type="ECO:0000256" key="9">
    <source>
        <dbReference type="ARBA" id="ARBA00023136"/>
    </source>
</evidence>